<keyword evidence="1" id="KW-0732">Signal</keyword>
<feature type="signal peptide" evidence="1">
    <location>
        <begin position="1"/>
        <end position="25"/>
    </location>
</feature>
<dbReference type="HOGENOM" id="CLU_1657905_0_0_6"/>
<reference evidence="2 3" key="1">
    <citation type="journal article" date="2009" name="Infect. Immun.">
        <title>Comparative genomics reveal extensive transposon-mediated genomic plasticity and diversity among potential effector proteins within the genus Coxiella.</title>
        <authorList>
            <person name="Beare P.A."/>
            <person name="Unsworth N."/>
            <person name="Andoh M."/>
            <person name="Voth D.E."/>
            <person name="Omsland A."/>
            <person name="Gilk S.D."/>
            <person name="Williams K.P."/>
            <person name="Sobral B.W."/>
            <person name="Kupko J.J.III."/>
            <person name="Porcella S.F."/>
            <person name="Samuel J.E."/>
            <person name="Heinzen R.A."/>
        </authorList>
    </citation>
    <scope>NUCLEOTIDE SEQUENCE [LARGE SCALE GENOMIC DNA]</scope>
    <source>
        <strain evidence="2 3">Dugway 5J108-111</strain>
    </source>
</reference>
<dbReference type="KEGG" id="cbd:CBUD_1669"/>
<proteinExistence type="predicted"/>
<evidence type="ECO:0000313" key="2">
    <source>
        <dbReference type="EMBL" id="ABS76481.1"/>
    </source>
</evidence>
<accession>A9KEI5</accession>
<organism evidence="2 3">
    <name type="scientific">Coxiella burnetii (strain Dugway 5J108-111)</name>
    <dbReference type="NCBI Taxonomy" id="434922"/>
    <lineage>
        <taxon>Bacteria</taxon>
        <taxon>Pseudomonadati</taxon>
        <taxon>Pseudomonadota</taxon>
        <taxon>Gammaproteobacteria</taxon>
        <taxon>Legionellales</taxon>
        <taxon>Coxiellaceae</taxon>
        <taxon>Coxiella</taxon>
    </lineage>
</organism>
<sequence length="159" mass="17039">MRLLKFLIVTSSIVSMTMLSSLAIAVSPSPILPSNYLVCFANATDVPLTIKVSLRSRTPLQLINQTVEPHNMMKCVAKGSWVAKGGREARDIELYAIIGDDSGPRPVFTVNEVLPGGPAFTKAQPPTITTSDGKTYRAFAMDEPGSGFGIYAGLFSTTK</sequence>
<evidence type="ECO:0000313" key="3">
    <source>
        <dbReference type="Proteomes" id="UP000008555"/>
    </source>
</evidence>
<feature type="chain" id="PRO_5002739485" evidence="1">
    <location>
        <begin position="26"/>
        <end position="159"/>
    </location>
</feature>
<dbReference type="Proteomes" id="UP000008555">
    <property type="component" value="Chromosome"/>
</dbReference>
<name>A9KEI5_COXBN</name>
<dbReference type="EMBL" id="CP000733">
    <property type="protein sequence ID" value="ABS76481.1"/>
    <property type="molecule type" value="Genomic_DNA"/>
</dbReference>
<dbReference type="RefSeq" id="WP_010957552.1">
    <property type="nucleotide sequence ID" value="NC_009727.1"/>
</dbReference>
<protein>
    <submittedName>
        <fullName evidence="2">Uncharacterized protein</fullName>
    </submittedName>
</protein>
<gene>
    <name evidence="2" type="ordered locus">CBUD_1669</name>
</gene>
<dbReference type="AlphaFoldDB" id="A9KEI5"/>
<evidence type="ECO:0000256" key="1">
    <source>
        <dbReference type="SAM" id="SignalP"/>
    </source>
</evidence>